<evidence type="ECO:0000259" key="3">
    <source>
        <dbReference type="Pfam" id="PF08031"/>
    </source>
</evidence>
<evidence type="ECO:0000313" key="5">
    <source>
        <dbReference type="Proteomes" id="UP000811246"/>
    </source>
</evidence>
<reference evidence="4" key="1">
    <citation type="submission" date="2021-01" db="EMBL/GenBank/DDBJ databases">
        <authorList>
            <person name="Lovell J.T."/>
            <person name="Bentley N."/>
            <person name="Bhattarai G."/>
            <person name="Jenkins J.W."/>
            <person name="Sreedasyam A."/>
            <person name="Alarcon Y."/>
            <person name="Bock C."/>
            <person name="Boston L."/>
            <person name="Carlson J."/>
            <person name="Cervantes K."/>
            <person name="Clermont K."/>
            <person name="Krom N."/>
            <person name="Kubenka K."/>
            <person name="Mamidi S."/>
            <person name="Mattison C."/>
            <person name="Monteros M."/>
            <person name="Pisani C."/>
            <person name="Plott C."/>
            <person name="Rajasekar S."/>
            <person name="Rhein H.S."/>
            <person name="Rohla C."/>
            <person name="Song M."/>
            <person name="Hilaire R.S."/>
            <person name="Shu S."/>
            <person name="Wells L."/>
            <person name="Wang X."/>
            <person name="Webber J."/>
            <person name="Heerema R.J."/>
            <person name="Klein P."/>
            <person name="Conner P."/>
            <person name="Grauke L."/>
            <person name="Grimwood J."/>
            <person name="Schmutz J."/>
            <person name="Randall J.J."/>
        </authorList>
    </citation>
    <scope>NUCLEOTIDE SEQUENCE</scope>
    <source>
        <tissue evidence="4">Leaf</tissue>
    </source>
</reference>
<dbReference type="Pfam" id="PF08031">
    <property type="entry name" value="BBE"/>
    <property type="match status" value="1"/>
</dbReference>
<dbReference type="GO" id="GO:0050660">
    <property type="term" value="F:flavin adenine dinucleotide binding"/>
    <property type="evidence" value="ECO:0007669"/>
    <property type="project" value="InterPro"/>
</dbReference>
<evidence type="ECO:0000313" key="4">
    <source>
        <dbReference type="EMBL" id="KAG6719437.1"/>
    </source>
</evidence>
<evidence type="ECO:0000256" key="1">
    <source>
        <dbReference type="ARBA" id="ARBA00022630"/>
    </source>
</evidence>
<comment type="caution">
    <text evidence="4">The sequence shown here is derived from an EMBL/GenBank/DDBJ whole genome shotgun (WGS) entry which is preliminary data.</text>
</comment>
<dbReference type="GO" id="GO:0016491">
    <property type="term" value="F:oxidoreductase activity"/>
    <property type="evidence" value="ECO:0007669"/>
    <property type="project" value="InterPro"/>
</dbReference>
<dbReference type="Proteomes" id="UP000811246">
    <property type="component" value="Chromosome 3"/>
</dbReference>
<organism evidence="4 5">
    <name type="scientific">Carya illinoinensis</name>
    <name type="common">Pecan</name>
    <dbReference type="NCBI Taxonomy" id="32201"/>
    <lineage>
        <taxon>Eukaryota</taxon>
        <taxon>Viridiplantae</taxon>
        <taxon>Streptophyta</taxon>
        <taxon>Embryophyta</taxon>
        <taxon>Tracheophyta</taxon>
        <taxon>Spermatophyta</taxon>
        <taxon>Magnoliopsida</taxon>
        <taxon>eudicotyledons</taxon>
        <taxon>Gunneridae</taxon>
        <taxon>Pentapetalae</taxon>
        <taxon>rosids</taxon>
        <taxon>fabids</taxon>
        <taxon>Fagales</taxon>
        <taxon>Juglandaceae</taxon>
        <taxon>Carya</taxon>
    </lineage>
</organism>
<dbReference type="PANTHER" id="PTHR32448">
    <property type="entry name" value="OS08G0158400 PROTEIN"/>
    <property type="match status" value="1"/>
</dbReference>
<keyword evidence="1" id="KW-0285">Flavoprotein</keyword>
<keyword evidence="2" id="KW-0274">FAD</keyword>
<dbReference type="AlphaFoldDB" id="A0A922JX10"/>
<accession>A0A922JX10</accession>
<gene>
    <name evidence="4" type="ORF">I3842_03G005400</name>
</gene>
<dbReference type="EMBL" id="CM031827">
    <property type="protein sequence ID" value="KAG6719437.1"/>
    <property type="molecule type" value="Genomic_DNA"/>
</dbReference>
<protein>
    <recommendedName>
        <fullName evidence="3">Berberine/berberine-like domain-containing protein</fullName>
    </recommendedName>
</protein>
<evidence type="ECO:0000256" key="2">
    <source>
        <dbReference type="ARBA" id="ARBA00022827"/>
    </source>
</evidence>
<dbReference type="InterPro" id="IPR012951">
    <property type="entry name" value="BBE"/>
</dbReference>
<name>A0A922JX10_CARIL</name>
<feature type="domain" description="Berberine/berberine-like" evidence="3">
    <location>
        <begin position="134"/>
        <end position="198"/>
    </location>
</feature>
<sequence>MEMSWIESILFFSGLSNGSSVSDLTKRYLQDTGYFKGKSDYVRIQIPLTGIMAVLDLLDKEPKGQVILDPYGGFMQSVSSESIPFPHRGGNLFSIQYLVTWQEEDKNKSSMYMDWIRELYNLTTPFVSAGPRAAYINYMDLDLGETEPVINISVPVGDAVENAWVWGEKYFLNNFNRLVSVKTSIDPNNVFKNQQGIPPMSCAGFKAEK</sequence>
<proteinExistence type="predicted"/>